<protein>
    <submittedName>
        <fullName evidence="2">Uncharacterized protein</fullName>
    </submittedName>
</protein>
<evidence type="ECO:0000313" key="2">
    <source>
        <dbReference type="EMBL" id="RCN43693.1"/>
    </source>
</evidence>
<dbReference type="OrthoDB" id="5841147at2759"/>
<evidence type="ECO:0000313" key="3">
    <source>
        <dbReference type="Proteomes" id="UP000252519"/>
    </source>
</evidence>
<feature type="region of interest" description="Disordered" evidence="1">
    <location>
        <begin position="15"/>
        <end position="84"/>
    </location>
</feature>
<name>A0A368GH37_ANCCA</name>
<dbReference type="Proteomes" id="UP000252519">
    <property type="component" value="Unassembled WGS sequence"/>
</dbReference>
<gene>
    <name evidence="2" type="ORF">ANCCAN_10337</name>
</gene>
<feature type="compositionally biased region" description="Basic residues" evidence="1">
    <location>
        <begin position="62"/>
        <end position="71"/>
    </location>
</feature>
<dbReference type="EMBL" id="JOJR01000149">
    <property type="protein sequence ID" value="RCN43693.1"/>
    <property type="molecule type" value="Genomic_DNA"/>
</dbReference>
<reference evidence="2 3" key="1">
    <citation type="submission" date="2014-10" db="EMBL/GenBank/DDBJ databases">
        <title>Draft genome of the hookworm Ancylostoma caninum.</title>
        <authorList>
            <person name="Mitreva M."/>
        </authorList>
    </citation>
    <scope>NUCLEOTIDE SEQUENCE [LARGE SCALE GENOMIC DNA]</scope>
    <source>
        <strain evidence="2 3">Baltimore</strain>
    </source>
</reference>
<feature type="compositionally biased region" description="Basic and acidic residues" evidence="1">
    <location>
        <begin position="16"/>
        <end position="29"/>
    </location>
</feature>
<keyword evidence="3" id="KW-1185">Reference proteome</keyword>
<comment type="caution">
    <text evidence="2">The sequence shown here is derived from an EMBL/GenBank/DDBJ whole genome shotgun (WGS) entry which is preliminary data.</text>
</comment>
<feature type="compositionally biased region" description="Basic and acidic residues" evidence="1">
    <location>
        <begin position="72"/>
        <end position="84"/>
    </location>
</feature>
<evidence type="ECO:0000256" key="1">
    <source>
        <dbReference type="SAM" id="MobiDB-lite"/>
    </source>
</evidence>
<organism evidence="2 3">
    <name type="scientific">Ancylostoma caninum</name>
    <name type="common">Dog hookworm</name>
    <dbReference type="NCBI Taxonomy" id="29170"/>
    <lineage>
        <taxon>Eukaryota</taxon>
        <taxon>Metazoa</taxon>
        <taxon>Ecdysozoa</taxon>
        <taxon>Nematoda</taxon>
        <taxon>Chromadorea</taxon>
        <taxon>Rhabditida</taxon>
        <taxon>Rhabditina</taxon>
        <taxon>Rhabditomorpha</taxon>
        <taxon>Strongyloidea</taxon>
        <taxon>Ancylostomatidae</taxon>
        <taxon>Ancylostomatinae</taxon>
        <taxon>Ancylostoma</taxon>
    </lineage>
</organism>
<sequence length="84" mass="9801">MPKYKMFPFYECPDEVDVKQENGVKKQTETKSPPANGEPPKTNKRKKSKEVTFEKTLNSIRQSKRLPRAQKGHHEDELDQMVRG</sequence>
<accession>A0A368GH37</accession>
<proteinExistence type="predicted"/>
<dbReference type="AlphaFoldDB" id="A0A368GH37"/>